<reference evidence="2 3" key="1">
    <citation type="submission" date="2023-12" db="EMBL/GenBank/DDBJ databases">
        <title>A. evansii MAY27, complete genome.</title>
        <authorList>
            <person name="Wang Y."/>
        </authorList>
    </citation>
    <scope>NUCLEOTIDE SEQUENCE [LARGE SCALE GENOMIC DNA]</scope>
    <source>
        <strain evidence="2 3">MAY27</strain>
    </source>
</reference>
<proteinExistence type="predicted"/>
<feature type="region of interest" description="Disordered" evidence="1">
    <location>
        <begin position="44"/>
        <end position="65"/>
    </location>
</feature>
<protein>
    <submittedName>
        <fullName evidence="2">Uncharacterized protein</fullName>
    </submittedName>
</protein>
<accession>A0ABZ1APF1</accession>
<evidence type="ECO:0000313" key="2">
    <source>
        <dbReference type="EMBL" id="WRL47740.1"/>
    </source>
</evidence>
<gene>
    <name evidence="2" type="ORF">U5817_06755</name>
</gene>
<sequence>MIAIERDDEWLHGNACLVRGSSARPLGVRAELHEDLAIRRHFDSRKAKGQPRRAGLLPESMVPLK</sequence>
<evidence type="ECO:0000256" key="1">
    <source>
        <dbReference type="SAM" id="MobiDB-lite"/>
    </source>
</evidence>
<organism evidence="2 3">
    <name type="scientific">Aromatoleum evansii</name>
    <name type="common">Azoarcus evansii</name>
    <dbReference type="NCBI Taxonomy" id="59406"/>
    <lineage>
        <taxon>Bacteria</taxon>
        <taxon>Pseudomonadati</taxon>
        <taxon>Pseudomonadota</taxon>
        <taxon>Betaproteobacteria</taxon>
        <taxon>Rhodocyclales</taxon>
        <taxon>Rhodocyclaceae</taxon>
        <taxon>Aromatoleum</taxon>
    </lineage>
</organism>
<name>A0ABZ1APF1_AROEV</name>
<dbReference type="EMBL" id="CP141259">
    <property type="protein sequence ID" value="WRL47740.1"/>
    <property type="molecule type" value="Genomic_DNA"/>
</dbReference>
<dbReference type="Proteomes" id="UP001626593">
    <property type="component" value="Chromosome"/>
</dbReference>
<dbReference type="RefSeq" id="WP_407280133.1">
    <property type="nucleotide sequence ID" value="NZ_CP141259.1"/>
</dbReference>
<keyword evidence="3" id="KW-1185">Reference proteome</keyword>
<evidence type="ECO:0000313" key="3">
    <source>
        <dbReference type="Proteomes" id="UP001626593"/>
    </source>
</evidence>